<organism evidence="2 3">
    <name type="scientific">Datura stramonium</name>
    <name type="common">Jimsonweed</name>
    <name type="synonym">Common thornapple</name>
    <dbReference type="NCBI Taxonomy" id="4076"/>
    <lineage>
        <taxon>Eukaryota</taxon>
        <taxon>Viridiplantae</taxon>
        <taxon>Streptophyta</taxon>
        <taxon>Embryophyta</taxon>
        <taxon>Tracheophyta</taxon>
        <taxon>Spermatophyta</taxon>
        <taxon>Magnoliopsida</taxon>
        <taxon>eudicotyledons</taxon>
        <taxon>Gunneridae</taxon>
        <taxon>Pentapetalae</taxon>
        <taxon>asterids</taxon>
        <taxon>lamiids</taxon>
        <taxon>Solanales</taxon>
        <taxon>Solanaceae</taxon>
        <taxon>Solanoideae</taxon>
        <taxon>Datureae</taxon>
        <taxon>Datura</taxon>
    </lineage>
</organism>
<name>A0ABS8TB17_DATST</name>
<evidence type="ECO:0000313" key="2">
    <source>
        <dbReference type="EMBL" id="MCD7468123.1"/>
    </source>
</evidence>
<feature type="compositionally biased region" description="Basic and acidic residues" evidence="1">
    <location>
        <begin position="71"/>
        <end position="98"/>
    </location>
</feature>
<feature type="compositionally biased region" description="Basic and acidic residues" evidence="1">
    <location>
        <begin position="105"/>
        <end position="116"/>
    </location>
</feature>
<feature type="region of interest" description="Disordered" evidence="1">
    <location>
        <begin position="70"/>
        <end position="116"/>
    </location>
</feature>
<dbReference type="EMBL" id="JACEIK010001298">
    <property type="protein sequence ID" value="MCD7468123.1"/>
    <property type="molecule type" value="Genomic_DNA"/>
</dbReference>
<comment type="caution">
    <text evidence="2">The sequence shown here is derived from an EMBL/GenBank/DDBJ whole genome shotgun (WGS) entry which is preliminary data.</text>
</comment>
<proteinExistence type="predicted"/>
<reference evidence="2 3" key="1">
    <citation type="journal article" date="2021" name="BMC Genomics">
        <title>Datura genome reveals duplications of psychoactive alkaloid biosynthetic genes and high mutation rate following tissue culture.</title>
        <authorList>
            <person name="Rajewski A."/>
            <person name="Carter-House D."/>
            <person name="Stajich J."/>
            <person name="Litt A."/>
        </authorList>
    </citation>
    <scope>NUCLEOTIDE SEQUENCE [LARGE SCALE GENOMIC DNA]</scope>
    <source>
        <strain evidence="2">AR-01</strain>
    </source>
</reference>
<sequence length="116" mass="12742">MDNSSRLMTFCGSMPISTNIPPWGMDVDVNFMEKAVGGVACTHAALGRFRRMLTSLQALAEKSIPIKATIKGKEKGKSRDGDDNHEWVHPPIKRIKDGDGDEDDGKGWERRGSGEV</sequence>
<accession>A0ABS8TB17</accession>
<protein>
    <submittedName>
        <fullName evidence="2">Uncharacterized protein</fullName>
    </submittedName>
</protein>
<gene>
    <name evidence="2" type="ORF">HAX54_005935</name>
</gene>
<evidence type="ECO:0000256" key="1">
    <source>
        <dbReference type="SAM" id="MobiDB-lite"/>
    </source>
</evidence>
<evidence type="ECO:0000313" key="3">
    <source>
        <dbReference type="Proteomes" id="UP000823775"/>
    </source>
</evidence>
<keyword evidence="3" id="KW-1185">Reference proteome</keyword>
<dbReference type="Proteomes" id="UP000823775">
    <property type="component" value="Unassembled WGS sequence"/>
</dbReference>